<organism evidence="2">
    <name type="scientific">Castor canadensis</name>
    <name type="common">American beaver</name>
    <dbReference type="NCBI Taxonomy" id="51338"/>
    <lineage>
        <taxon>Eukaryota</taxon>
        <taxon>Metazoa</taxon>
        <taxon>Chordata</taxon>
        <taxon>Craniata</taxon>
        <taxon>Vertebrata</taxon>
        <taxon>Euteleostomi</taxon>
        <taxon>Mammalia</taxon>
        <taxon>Eutheria</taxon>
        <taxon>Euarchontoglires</taxon>
        <taxon>Glires</taxon>
        <taxon>Rodentia</taxon>
        <taxon>Castorimorpha</taxon>
        <taxon>Castoridae</taxon>
        <taxon>Castor</taxon>
    </lineage>
</organism>
<proteinExistence type="predicted"/>
<accession>A0A8B7VMN5</accession>
<feature type="region of interest" description="Disordered" evidence="1">
    <location>
        <begin position="115"/>
        <end position="169"/>
    </location>
</feature>
<sequence>MAPGACNSRLFAHAPFPSGTGGRTAAAPFLKPRGCVRKNQVPYQAAPAAPADTQKGCEATPSSHLRCAFLGNQSALSETGLGLSPGRGVLGGRDFRRGVDGCCVLRSVVDDRVPPLSGASRDTCRDSSSGRGPAAWSRCRSSDGHNRPDGPQGKPGKSAARRRCTRRWPIPRLESSDRVPERVFALSCNLQPVTQKMPGLAYSL</sequence>
<protein>
    <submittedName>
        <fullName evidence="2">Uncharacterized protein LOC109694971</fullName>
    </submittedName>
</protein>
<dbReference type="KEGG" id="ccan:109694971"/>
<dbReference type="RefSeq" id="XP_020032817.1">
    <property type="nucleotide sequence ID" value="XM_020177228.1"/>
</dbReference>
<dbReference type="AlphaFoldDB" id="A0A8B7VMN5"/>
<name>A0A8B7VMN5_CASCN</name>
<gene>
    <name evidence="2" type="primary">LOC109694971</name>
</gene>
<reference evidence="2" key="1">
    <citation type="submission" date="2025-08" db="UniProtKB">
        <authorList>
            <consortium name="RefSeq"/>
        </authorList>
    </citation>
    <scope>IDENTIFICATION</scope>
    <source>
        <tissue evidence="2">Leukocyte</tissue>
    </source>
</reference>
<evidence type="ECO:0000256" key="1">
    <source>
        <dbReference type="SAM" id="MobiDB-lite"/>
    </source>
</evidence>
<evidence type="ECO:0000313" key="2">
    <source>
        <dbReference type="RefSeq" id="XP_020032817.1"/>
    </source>
</evidence>